<dbReference type="RefSeq" id="WP_230495225.1">
    <property type="nucleotide sequence ID" value="NZ_CAKJTG010000003.1"/>
</dbReference>
<name>A0A9C7G7I9_9BACI</name>
<reference evidence="3" key="1">
    <citation type="submission" date="2021-10" db="EMBL/GenBank/DDBJ databases">
        <authorList>
            <person name="Criscuolo A."/>
        </authorList>
    </citation>
    <scope>NUCLEOTIDE SEQUENCE</scope>
    <source>
        <strain evidence="3">CIP111885</strain>
    </source>
</reference>
<dbReference type="AlphaFoldDB" id="A0A9C7G7I9"/>
<gene>
    <name evidence="3" type="ORF">NEOCIP111885_00638</name>
</gene>
<dbReference type="InterPro" id="IPR014973">
    <property type="entry name" value="DUF1835"/>
</dbReference>
<organism evidence="3 4">
    <name type="scientific">Pseudoneobacillus rhizosphaerae</name>
    <dbReference type="NCBI Taxonomy" id="2880968"/>
    <lineage>
        <taxon>Bacteria</taxon>
        <taxon>Bacillati</taxon>
        <taxon>Bacillota</taxon>
        <taxon>Bacilli</taxon>
        <taxon>Bacillales</taxon>
        <taxon>Bacillaceae</taxon>
        <taxon>Pseudoneobacillus</taxon>
    </lineage>
</organism>
<sequence>MIKTKVIFPFIYFFVDPNIVFVFEIKTRNYTNVQDLQNLRWGTFELNPGESFDTFDHKENKSVEGKSYFINQDGVAMMVEEINKQIQHNRQDDSVKETKIPIHIVSPEFAAGSLKVGLERPKKVIGFPDFFGIGPLWKLEEKIGQGFRNEWLYENINYEQEDHEYQTKFQNALLEIEDVPTEVPIYIWCGNNASEQTGIRFILYLLRHKDNEVFLLNSTELYEKYITSENQSIIHTGQLNPEDARLLFEKNKNNKPLSNHERKQFQAEWKVFSETTEVLRVWENGKIKGVPEDHFDPQIIWTIERLHANQEVKDFIKAGSLISEILTYGDEYDSYFLEYRIRTLIYNGVFELKGIPKSMRHYSVRLRKNSIRG</sequence>
<comment type="caution">
    <text evidence="3">The sequence shown here is derived from an EMBL/GenBank/DDBJ whole genome shotgun (WGS) entry which is preliminary data.</text>
</comment>
<dbReference type="Pfam" id="PF08874">
    <property type="entry name" value="DUF1835"/>
    <property type="match status" value="1"/>
</dbReference>
<evidence type="ECO:0000259" key="1">
    <source>
        <dbReference type="Pfam" id="PF08874"/>
    </source>
</evidence>
<proteinExistence type="predicted"/>
<evidence type="ECO:0000313" key="3">
    <source>
        <dbReference type="EMBL" id="CAG9606950.1"/>
    </source>
</evidence>
<dbReference type="Pfam" id="PF12395">
    <property type="entry name" value="DUF3658"/>
    <property type="match status" value="1"/>
</dbReference>
<feature type="domain" description="DUF1835" evidence="1">
    <location>
        <begin position="102"/>
        <end position="217"/>
    </location>
</feature>
<accession>A0A9C7G7I9</accession>
<dbReference type="EMBL" id="CAKJTG010000003">
    <property type="protein sequence ID" value="CAG9606950.1"/>
    <property type="molecule type" value="Genomic_DNA"/>
</dbReference>
<dbReference type="Proteomes" id="UP000789845">
    <property type="component" value="Unassembled WGS sequence"/>
</dbReference>
<dbReference type="InterPro" id="IPR022123">
    <property type="entry name" value="DUF3658"/>
</dbReference>
<evidence type="ECO:0008006" key="5">
    <source>
        <dbReference type="Google" id="ProtNLM"/>
    </source>
</evidence>
<evidence type="ECO:0000259" key="2">
    <source>
        <dbReference type="Pfam" id="PF12395"/>
    </source>
</evidence>
<protein>
    <recommendedName>
        <fullName evidence="5">DUF1835 domain-containing protein</fullName>
    </recommendedName>
</protein>
<feature type="domain" description="DUF3658" evidence="2">
    <location>
        <begin position="252"/>
        <end position="362"/>
    </location>
</feature>
<evidence type="ECO:0000313" key="4">
    <source>
        <dbReference type="Proteomes" id="UP000789845"/>
    </source>
</evidence>
<keyword evidence="4" id="KW-1185">Reference proteome</keyword>